<keyword evidence="10" id="KW-1185">Reference proteome</keyword>
<evidence type="ECO:0000259" key="7">
    <source>
        <dbReference type="Pfam" id="PF00675"/>
    </source>
</evidence>
<dbReference type="InterPro" id="IPR007863">
    <property type="entry name" value="Peptidase_M16_C"/>
</dbReference>
<dbReference type="PANTHER" id="PTHR43690">
    <property type="entry name" value="NARDILYSIN"/>
    <property type="match status" value="1"/>
</dbReference>
<evidence type="ECO:0000256" key="5">
    <source>
        <dbReference type="ARBA" id="ARBA00023049"/>
    </source>
</evidence>
<keyword evidence="2" id="KW-0645">Protease</keyword>
<comment type="caution">
    <text evidence="9">The sequence shown here is derived from an EMBL/GenBank/DDBJ whole genome shotgun (WGS) entry which is preliminary data.</text>
</comment>
<dbReference type="SUPFAM" id="SSF63411">
    <property type="entry name" value="LuxS/MPP-like metallohydrolase"/>
    <property type="match status" value="4"/>
</dbReference>
<organism evidence="9 10">
    <name type="scientific">Aurantiacibacter sediminis</name>
    <dbReference type="NCBI Taxonomy" id="2793064"/>
    <lineage>
        <taxon>Bacteria</taxon>
        <taxon>Pseudomonadati</taxon>
        <taxon>Pseudomonadota</taxon>
        <taxon>Alphaproteobacteria</taxon>
        <taxon>Sphingomonadales</taxon>
        <taxon>Erythrobacteraceae</taxon>
        <taxon>Aurantiacibacter</taxon>
    </lineage>
</organism>
<keyword evidence="6" id="KW-0732">Signal</keyword>
<evidence type="ECO:0000313" key="10">
    <source>
        <dbReference type="Proteomes" id="UP000602442"/>
    </source>
</evidence>
<feature type="chain" id="PRO_5045049687" evidence="6">
    <location>
        <begin position="29"/>
        <end position="982"/>
    </location>
</feature>
<dbReference type="EMBL" id="JAEANY010000002">
    <property type="protein sequence ID" value="MBH5322148.1"/>
    <property type="molecule type" value="Genomic_DNA"/>
</dbReference>
<dbReference type="PANTHER" id="PTHR43690:SF17">
    <property type="entry name" value="PROTEIN YHJJ"/>
    <property type="match status" value="1"/>
</dbReference>
<dbReference type="Gene3D" id="3.30.830.10">
    <property type="entry name" value="Metalloenzyme, LuxS/M16 peptidase-like"/>
    <property type="match status" value="4"/>
</dbReference>
<evidence type="ECO:0000313" key="9">
    <source>
        <dbReference type="EMBL" id="MBH5322148.1"/>
    </source>
</evidence>
<reference evidence="9 10" key="1">
    <citation type="submission" date="2020-11" db="EMBL/GenBank/DDBJ databases">
        <title>Erythrobacter sediminis sp. nov., a marine bacterium from a tidal flat of Garorim Bay.</title>
        <authorList>
            <person name="Kim D."/>
            <person name="Yoo Y."/>
            <person name="Kim J.-J."/>
        </authorList>
    </citation>
    <scope>NUCLEOTIDE SEQUENCE [LARGE SCALE GENOMIC DNA]</scope>
    <source>
        <strain evidence="9 10">JGD-13</strain>
    </source>
</reference>
<feature type="domain" description="Peptidase M16 N-terminal" evidence="7">
    <location>
        <begin position="80"/>
        <end position="222"/>
    </location>
</feature>
<dbReference type="InterPro" id="IPR011765">
    <property type="entry name" value="Pept_M16_N"/>
</dbReference>
<dbReference type="Pfam" id="PF05193">
    <property type="entry name" value="Peptidase_M16_C"/>
    <property type="match status" value="2"/>
</dbReference>
<evidence type="ECO:0000256" key="2">
    <source>
        <dbReference type="ARBA" id="ARBA00022670"/>
    </source>
</evidence>
<dbReference type="InterPro" id="IPR011249">
    <property type="entry name" value="Metalloenz_LuxS/M16"/>
</dbReference>
<evidence type="ECO:0000256" key="3">
    <source>
        <dbReference type="ARBA" id="ARBA00022801"/>
    </source>
</evidence>
<proteinExistence type="inferred from homology"/>
<evidence type="ECO:0000256" key="1">
    <source>
        <dbReference type="ARBA" id="ARBA00007261"/>
    </source>
</evidence>
<keyword evidence="5" id="KW-0482">Metalloprotease</keyword>
<dbReference type="RefSeq" id="WP_197920865.1">
    <property type="nucleotide sequence ID" value="NZ_CAWPTA010000007.1"/>
</dbReference>
<evidence type="ECO:0000259" key="8">
    <source>
        <dbReference type="Pfam" id="PF05193"/>
    </source>
</evidence>
<evidence type="ECO:0000256" key="4">
    <source>
        <dbReference type="ARBA" id="ARBA00022833"/>
    </source>
</evidence>
<keyword evidence="3" id="KW-0378">Hydrolase</keyword>
<sequence>MHKFVRATRALLPFAFVATLAAPLPAFAQNPCFIGASAEDEPEFARPDDPWIYRGTDIPVDEQWLFGELPNGVRYAVRQNDVPPCQISLRVRIDAGSLHEEDDERGFAHLLEHMVFRESATFGPGEAIPHFQRLGASFGFDTNATTSPTATTYNLNLPNITRATVDDSVRRFAGMVISPILSEENLAQDVPIVLSERREQAGPQRRVAERTTQTFFAGQRLAERSPIGTVETLEGATAEAVQAFHSRWYRPENAVVVLVGDADPRVLASIVEEHFRDWEGEGAFVPAPDFGDPIAPADADPENPVGEVDVIVESGQPRAMTFAIMRPWVEVVDNLEYNRGNLLMQVASSVVNRRLENRARAGGAFLFAGIGREKISRSADATFVTLVPLTEDWETALTDVRSVIADALAEPPAQSEIDQAVSSFDVAFVDMVDQSRIQAGSSLADQIVQAVDIREAVASPETFLEVFRSVAPRFTPEDVFAATQRLFEGDVIRATLMTPSPGEATPVDVRTALSTPVAASALARDDAEAIDFAELPPVGEPAAPVSRRPIGILEMEEVEFPNGVRALLMSRDNEPGRVTVRVRFGAGWRGVEDDEAAIANLGPLALVNSGIGPLDQNDLDRLAATLKVSFDFRIEDGAFVFEGLTRQEDLEEQLYLFAAQLSMPAWDPNPLDRARASSVLAYDSYGNDPNGVLNRDLDWLLKDRDPRFATPTPDQLAEVTAADFRSTWERLLGQGPIEVAVFGDIDRDAAVAALGSTFGALPARDPLPSDVAMREQSFPEAGRMPTTLTHAGDADQAAGVIAWETGGGSDGIVMSRKLDLLAQIFSNRLLDGLRERSGAAYSPFVTSNWPLDTDSGGVLFALVQMEPQLLSAFFDEAESQAQDLATNGPTADELERAAEPARQYLNRAQTGHTFWLNQIQGAAFDRNRLVYLPSIYRDYDEATVEEMRSLAERFLTGPGFRLQILPATNGMAGSATAAEAGR</sequence>
<dbReference type="Pfam" id="PF00675">
    <property type="entry name" value="Peptidase_M16"/>
    <property type="match status" value="1"/>
</dbReference>
<feature type="domain" description="Peptidase M16 C-terminal" evidence="8">
    <location>
        <begin position="719"/>
        <end position="898"/>
    </location>
</feature>
<feature type="signal peptide" evidence="6">
    <location>
        <begin position="1"/>
        <end position="28"/>
    </location>
</feature>
<dbReference type="Proteomes" id="UP000602442">
    <property type="component" value="Unassembled WGS sequence"/>
</dbReference>
<feature type="domain" description="Peptidase M16 C-terminal" evidence="8">
    <location>
        <begin position="237"/>
        <end position="422"/>
    </location>
</feature>
<gene>
    <name evidence="9" type="ORF">I5L03_06070</name>
</gene>
<comment type="similarity">
    <text evidence="1">Belongs to the peptidase M16 family.</text>
</comment>
<protein>
    <submittedName>
        <fullName evidence="9">Insulinase family protein</fullName>
    </submittedName>
</protein>
<evidence type="ECO:0000256" key="6">
    <source>
        <dbReference type="SAM" id="SignalP"/>
    </source>
</evidence>
<dbReference type="InterPro" id="IPR050626">
    <property type="entry name" value="Peptidase_M16"/>
</dbReference>
<name>A0ABS0N2F6_9SPHN</name>
<accession>A0ABS0N2F6</accession>
<keyword evidence="4" id="KW-0862">Zinc</keyword>